<dbReference type="Proteomes" id="UP001180020">
    <property type="component" value="Unassembled WGS sequence"/>
</dbReference>
<feature type="region of interest" description="Disordered" evidence="1">
    <location>
        <begin position="1"/>
        <end position="33"/>
    </location>
</feature>
<organism evidence="2 3">
    <name type="scientific">Acorus calamus</name>
    <name type="common">Sweet flag</name>
    <dbReference type="NCBI Taxonomy" id="4465"/>
    <lineage>
        <taxon>Eukaryota</taxon>
        <taxon>Viridiplantae</taxon>
        <taxon>Streptophyta</taxon>
        <taxon>Embryophyta</taxon>
        <taxon>Tracheophyta</taxon>
        <taxon>Spermatophyta</taxon>
        <taxon>Magnoliopsida</taxon>
        <taxon>Liliopsida</taxon>
        <taxon>Acoraceae</taxon>
        <taxon>Acorus</taxon>
    </lineage>
</organism>
<accession>A0AAV9EE56</accession>
<comment type="caution">
    <text evidence="2">The sequence shown here is derived from an EMBL/GenBank/DDBJ whole genome shotgun (WGS) entry which is preliminary data.</text>
</comment>
<gene>
    <name evidence="2" type="ORF">QJS10_CPA07g01323</name>
</gene>
<evidence type="ECO:0000256" key="1">
    <source>
        <dbReference type="SAM" id="MobiDB-lite"/>
    </source>
</evidence>
<name>A0AAV9EE56_ACOCL</name>
<proteinExistence type="predicted"/>
<dbReference type="AlphaFoldDB" id="A0AAV9EE56"/>
<keyword evidence="3" id="KW-1185">Reference proteome</keyword>
<evidence type="ECO:0000313" key="2">
    <source>
        <dbReference type="EMBL" id="KAK1311756.1"/>
    </source>
</evidence>
<sequence length="62" mass="6973">MRYAYSEDTGDDFDEEGVPLTGSSTKASGDMLSKLERKERKTVISTDHVFGLGEDLEEDKRE</sequence>
<reference evidence="2" key="2">
    <citation type="submission" date="2023-06" db="EMBL/GenBank/DDBJ databases">
        <authorList>
            <person name="Ma L."/>
            <person name="Liu K.-W."/>
            <person name="Li Z."/>
            <person name="Hsiao Y.-Y."/>
            <person name="Qi Y."/>
            <person name="Fu T."/>
            <person name="Tang G."/>
            <person name="Zhang D."/>
            <person name="Sun W.-H."/>
            <person name="Liu D.-K."/>
            <person name="Li Y."/>
            <person name="Chen G.-Z."/>
            <person name="Liu X.-D."/>
            <person name="Liao X.-Y."/>
            <person name="Jiang Y.-T."/>
            <person name="Yu X."/>
            <person name="Hao Y."/>
            <person name="Huang J."/>
            <person name="Zhao X.-W."/>
            <person name="Ke S."/>
            <person name="Chen Y.-Y."/>
            <person name="Wu W.-L."/>
            <person name="Hsu J.-L."/>
            <person name="Lin Y.-F."/>
            <person name="Huang M.-D."/>
            <person name="Li C.-Y."/>
            <person name="Huang L."/>
            <person name="Wang Z.-W."/>
            <person name="Zhao X."/>
            <person name="Zhong W.-Y."/>
            <person name="Peng D.-H."/>
            <person name="Ahmad S."/>
            <person name="Lan S."/>
            <person name="Zhang J.-S."/>
            <person name="Tsai W.-C."/>
            <person name="Van De Peer Y."/>
            <person name="Liu Z.-J."/>
        </authorList>
    </citation>
    <scope>NUCLEOTIDE SEQUENCE</scope>
    <source>
        <strain evidence="2">CP</strain>
        <tissue evidence="2">Leaves</tissue>
    </source>
</reference>
<protein>
    <submittedName>
        <fullName evidence="2">Uncharacterized protein</fullName>
    </submittedName>
</protein>
<dbReference type="EMBL" id="JAUJYO010000007">
    <property type="protein sequence ID" value="KAK1311756.1"/>
    <property type="molecule type" value="Genomic_DNA"/>
</dbReference>
<feature type="compositionally biased region" description="Acidic residues" evidence="1">
    <location>
        <begin position="8"/>
        <end position="17"/>
    </location>
</feature>
<reference evidence="2" key="1">
    <citation type="journal article" date="2023" name="Nat. Commun.">
        <title>Diploid and tetraploid genomes of Acorus and the evolution of monocots.</title>
        <authorList>
            <person name="Ma L."/>
            <person name="Liu K.W."/>
            <person name="Li Z."/>
            <person name="Hsiao Y.Y."/>
            <person name="Qi Y."/>
            <person name="Fu T."/>
            <person name="Tang G.D."/>
            <person name="Zhang D."/>
            <person name="Sun W.H."/>
            <person name="Liu D.K."/>
            <person name="Li Y."/>
            <person name="Chen G.Z."/>
            <person name="Liu X.D."/>
            <person name="Liao X.Y."/>
            <person name="Jiang Y.T."/>
            <person name="Yu X."/>
            <person name="Hao Y."/>
            <person name="Huang J."/>
            <person name="Zhao X.W."/>
            <person name="Ke S."/>
            <person name="Chen Y.Y."/>
            <person name="Wu W.L."/>
            <person name="Hsu J.L."/>
            <person name="Lin Y.F."/>
            <person name="Huang M.D."/>
            <person name="Li C.Y."/>
            <person name="Huang L."/>
            <person name="Wang Z.W."/>
            <person name="Zhao X."/>
            <person name="Zhong W.Y."/>
            <person name="Peng D.H."/>
            <person name="Ahmad S."/>
            <person name="Lan S."/>
            <person name="Zhang J.S."/>
            <person name="Tsai W.C."/>
            <person name="Van de Peer Y."/>
            <person name="Liu Z.J."/>
        </authorList>
    </citation>
    <scope>NUCLEOTIDE SEQUENCE</scope>
    <source>
        <strain evidence="2">CP</strain>
    </source>
</reference>
<evidence type="ECO:0000313" key="3">
    <source>
        <dbReference type="Proteomes" id="UP001180020"/>
    </source>
</evidence>